<protein>
    <submittedName>
        <fullName evidence="1">Uncharacterized protein</fullName>
    </submittedName>
</protein>
<proteinExistence type="predicted"/>
<dbReference type="EMBL" id="JH169444">
    <property type="protein sequence ID" value="EHB06819.1"/>
    <property type="molecule type" value="Genomic_DNA"/>
</dbReference>
<evidence type="ECO:0000313" key="2">
    <source>
        <dbReference type="Proteomes" id="UP000006813"/>
    </source>
</evidence>
<accession>G5BC08</accession>
<reference evidence="1 2" key="1">
    <citation type="journal article" date="2011" name="Nature">
        <title>Genome sequencing reveals insights into physiology and longevity of the naked mole rat.</title>
        <authorList>
            <person name="Kim E.B."/>
            <person name="Fang X."/>
            <person name="Fushan A.A."/>
            <person name="Huang Z."/>
            <person name="Lobanov A.V."/>
            <person name="Han L."/>
            <person name="Marino S.M."/>
            <person name="Sun X."/>
            <person name="Turanov A.A."/>
            <person name="Yang P."/>
            <person name="Yim S.H."/>
            <person name="Zhao X."/>
            <person name="Kasaikina M.V."/>
            <person name="Stoletzki N."/>
            <person name="Peng C."/>
            <person name="Polak P."/>
            <person name="Xiong Z."/>
            <person name="Kiezun A."/>
            <person name="Zhu Y."/>
            <person name="Chen Y."/>
            <person name="Kryukov G.V."/>
            <person name="Zhang Q."/>
            <person name="Peshkin L."/>
            <person name="Yang L."/>
            <person name="Bronson R.T."/>
            <person name="Buffenstein R."/>
            <person name="Wang B."/>
            <person name="Han C."/>
            <person name="Li Q."/>
            <person name="Chen L."/>
            <person name="Zhao W."/>
            <person name="Sunyaev S.R."/>
            <person name="Park T.J."/>
            <person name="Zhang G."/>
            <person name="Wang J."/>
            <person name="Gladyshev V.N."/>
        </authorList>
    </citation>
    <scope>NUCLEOTIDE SEQUENCE [LARGE SCALE GENOMIC DNA]</scope>
</reference>
<gene>
    <name evidence="1" type="ORF">GW7_06832</name>
</gene>
<organism evidence="1 2">
    <name type="scientific">Heterocephalus glaber</name>
    <name type="common">Naked mole rat</name>
    <dbReference type="NCBI Taxonomy" id="10181"/>
    <lineage>
        <taxon>Eukaryota</taxon>
        <taxon>Metazoa</taxon>
        <taxon>Chordata</taxon>
        <taxon>Craniata</taxon>
        <taxon>Vertebrata</taxon>
        <taxon>Euteleostomi</taxon>
        <taxon>Mammalia</taxon>
        <taxon>Eutheria</taxon>
        <taxon>Euarchontoglires</taxon>
        <taxon>Glires</taxon>
        <taxon>Rodentia</taxon>
        <taxon>Hystricomorpha</taxon>
        <taxon>Bathyergidae</taxon>
        <taxon>Heterocephalus</taxon>
    </lineage>
</organism>
<sequence length="91" mass="10360">MIPSAFERVHWMGELSRRNQLHLALTALNYPLLREKSPLLPPSLLVHRSGNADSMGCSFVGLRGWLFPRRVTERIIRPQTPTLLARGSKSR</sequence>
<evidence type="ECO:0000313" key="1">
    <source>
        <dbReference type="EMBL" id="EHB06819.1"/>
    </source>
</evidence>
<name>G5BC08_HETGA</name>
<dbReference type="AlphaFoldDB" id="G5BC08"/>
<dbReference type="InParanoid" id="G5BC08"/>
<dbReference type="Proteomes" id="UP000006813">
    <property type="component" value="Unassembled WGS sequence"/>
</dbReference>